<evidence type="ECO:0000313" key="3">
    <source>
        <dbReference type="Proteomes" id="UP001227230"/>
    </source>
</evidence>
<name>A0ABY9CDV1_VITVI</name>
<feature type="region of interest" description="Disordered" evidence="1">
    <location>
        <begin position="128"/>
        <end position="190"/>
    </location>
</feature>
<dbReference type="PANTHER" id="PTHR31390">
    <property type="entry name" value="EXPRESSED PROTEIN"/>
    <property type="match status" value="1"/>
</dbReference>
<dbReference type="EMBL" id="CP126655">
    <property type="protein sequence ID" value="WJZ93424.1"/>
    <property type="molecule type" value="Genomic_DNA"/>
</dbReference>
<proteinExistence type="predicted"/>
<feature type="region of interest" description="Disordered" evidence="1">
    <location>
        <begin position="204"/>
        <end position="289"/>
    </location>
</feature>
<feature type="region of interest" description="Disordered" evidence="1">
    <location>
        <begin position="395"/>
        <end position="414"/>
    </location>
</feature>
<feature type="compositionally biased region" description="Low complexity" evidence="1">
    <location>
        <begin position="145"/>
        <end position="158"/>
    </location>
</feature>
<feature type="compositionally biased region" description="Polar residues" evidence="1">
    <location>
        <begin position="7"/>
        <end position="18"/>
    </location>
</feature>
<accession>A0ABY9CDV1</accession>
<sequence>MGYSLELKSSSRQHQTSKIVKEKFQSPQANQSLKFQDKFKVENSIGDLHTIVRQNVNEGSLFQRKFSAGHQKQHTSRKATKDDELVKHMSNLPGYLQRIEKGENLQEKALNFGVLDWESLEKWKHNQKHVPERGSTNASSTGCNSSLVSSIGSSTLSSRDQNGTRIRHSKQHLSPCSNISSSHKGDLSQGAKLARGKVTCLKDFETSPNSNLGRQRKLHYTDKPFSRSYSETLRKKKDVDQKMSEMGTSSSNLRKHGVSLSSKKQMSSSEAEIEKRVEVSEESDSDLARKHCSDKHKNIVLLLPTNLPQNSSSEAFQLPEGRKLFDEKSTVNFPKRISGDFSPEKIHSVGLPSEIPHSCPLPCREELYTKSDMKPQSMNITQGMELPSNACHMSPCSREKPTMQSEGRSETKPMNSAVIEMSKKQDLETAKGRNPSPNRRFTLGLARMSRSFSFKEGSALPQLSSTYVTVRSGPAKSESSACSVNSSREKANANSRARSSPLRRLLDPLLRPKAANLLQSAETVQALEGSLCRPLDFCESLHNEKHEASTIQAVLQLTMKNGLPLFKFVVNNKSTILAATVKELTASGKDDSSWIYTFYSVHKIKKKSGSWMSQGSKGNSSSYVYNVVGQMNVSSSHFTESEQNLKNQYTVKESVLVGVDLRQGKEETPEFMPNRELAAIVIKIPIENLNHGGDSNKNKDLMGKGFKECLPEDRCSCKLGENGDPCSTTVILPSGVHGLPSRGAPSPLIDRWKSSGSCDCGGWDIGCKLQILTSQDHCCWTSRLPNHCNATNRFDLFVQGGGYQEKKLIFSMVPFKEGIYSVEFNATISLIQAFSICAAVTSQQKSPVLSEAIMSEAGLSEEPIPDGCDGVKTPTLLKGDAGSKFVPYPPLSPVGRV</sequence>
<feature type="region of interest" description="Disordered" evidence="1">
    <location>
        <begin position="1"/>
        <end position="26"/>
    </location>
</feature>
<evidence type="ECO:0008006" key="4">
    <source>
        <dbReference type="Google" id="ProtNLM"/>
    </source>
</evidence>
<dbReference type="Pfam" id="PF12043">
    <property type="entry name" value="DUF3527"/>
    <property type="match status" value="2"/>
</dbReference>
<reference evidence="2 3" key="1">
    <citation type="journal article" date="2023" name="Hortic Res">
        <title>The complete reference genome for grapevine (Vitis vinifera L.) genetics and breeding.</title>
        <authorList>
            <person name="Shi X."/>
            <person name="Cao S."/>
            <person name="Wang X."/>
            <person name="Huang S."/>
            <person name="Wang Y."/>
            <person name="Liu Z."/>
            <person name="Liu W."/>
            <person name="Leng X."/>
            <person name="Peng Y."/>
            <person name="Wang N."/>
            <person name="Wang Y."/>
            <person name="Ma Z."/>
            <person name="Xu X."/>
            <person name="Zhang F."/>
            <person name="Xue H."/>
            <person name="Zhong H."/>
            <person name="Wang Y."/>
            <person name="Zhang K."/>
            <person name="Velt A."/>
            <person name="Avia K."/>
            <person name="Holtgrawe D."/>
            <person name="Grimplet J."/>
            <person name="Matus J.T."/>
            <person name="Ware D."/>
            <person name="Wu X."/>
            <person name="Wang H."/>
            <person name="Liu C."/>
            <person name="Fang Y."/>
            <person name="Rustenholz C."/>
            <person name="Cheng Z."/>
            <person name="Xiao H."/>
            <person name="Zhou Y."/>
        </authorList>
    </citation>
    <scope>NUCLEOTIDE SEQUENCE [LARGE SCALE GENOMIC DNA]</scope>
    <source>
        <strain evidence="3">cv. Pinot noir / PN40024</strain>
        <tissue evidence="2">Leaf</tissue>
    </source>
</reference>
<organism evidence="2 3">
    <name type="scientific">Vitis vinifera</name>
    <name type="common">Grape</name>
    <dbReference type="NCBI Taxonomy" id="29760"/>
    <lineage>
        <taxon>Eukaryota</taxon>
        <taxon>Viridiplantae</taxon>
        <taxon>Streptophyta</taxon>
        <taxon>Embryophyta</taxon>
        <taxon>Tracheophyta</taxon>
        <taxon>Spermatophyta</taxon>
        <taxon>Magnoliopsida</taxon>
        <taxon>eudicotyledons</taxon>
        <taxon>Gunneridae</taxon>
        <taxon>Pentapetalae</taxon>
        <taxon>rosids</taxon>
        <taxon>Vitales</taxon>
        <taxon>Vitaceae</taxon>
        <taxon>Viteae</taxon>
        <taxon>Vitis</taxon>
    </lineage>
</organism>
<dbReference type="Proteomes" id="UP001227230">
    <property type="component" value="Chromosome 8"/>
</dbReference>
<dbReference type="InterPro" id="IPR021916">
    <property type="entry name" value="DUF3527"/>
</dbReference>
<evidence type="ECO:0000313" key="2">
    <source>
        <dbReference type="EMBL" id="WJZ93424.1"/>
    </source>
</evidence>
<protein>
    <recommendedName>
        <fullName evidence="4">DUF3527 domain-containing protein</fullName>
    </recommendedName>
</protein>
<feature type="compositionally biased region" description="Low complexity" evidence="1">
    <location>
        <begin position="259"/>
        <end position="269"/>
    </location>
</feature>
<gene>
    <name evidence="2" type="ORF">VitviT2T_012367</name>
</gene>
<feature type="compositionally biased region" description="Polar residues" evidence="1">
    <location>
        <begin position="134"/>
        <end position="144"/>
    </location>
</feature>
<evidence type="ECO:0000256" key="1">
    <source>
        <dbReference type="SAM" id="MobiDB-lite"/>
    </source>
</evidence>
<dbReference type="PANTHER" id="PTHR31390:SF12">
    <property type="entry name" value="PUTATIVE (DUF3527)-RELATED"/>
    <property type="match status" value="1"/>
</dbReference>
<feature type="compositionally biased region" description="Basic and acidic residues" evidence="1">
    <location>
        <begin position="397"/>
        <end position="411"/>
    </location>
</feature>
<keyword evidence="3" id="KW-1185">Reference proteome</keyword>
<feature type="compositionally biased region" description="Polar residues" evidence="1">
    <location>
        <begin position="172"/>
        <end position="182"/>
    </location>
</feature>
<feature type="region of interest" description="Disordered" evidence="1">
    <location>
        <begin position="475"/>
        <end position="500"/>
    </location>
</feature>